<evidence type="ECO:0000259" key="10">
    <source>
        <dbReference type="Pfam" id="PF11635"/>
    </source>
</evidence>
<comment type="similarity">
    <text evidence="2 9">Belongs to the Mediator complex subunit 16 family.</text>
</comment>
<dbReference type="AlphaFoldDB" id="A0AAN6IQV6"/>
<evidence type="ECO:0000256" key="9">
    <source>
        <dbReference type="RuleBase" id="RU364149"/>
    </source>
</evidence>
<dbReference type="PANTHER" id="PTHR13224:SF6">
    <property type="entry name" value="MEDIATOR OF RNA POLYMERASE II TRANSCRIPTION SUBUNIT 16"/>
    <property type="match status" value="1"/>
</dbReference>
<comment type="subcellular location">
    <subcellularLocation>
        <location evidence="1 9">Nucleus</location>
    </subcellularLocation>
</comment>
<evidence type="ECO:0000256" key="2">
    <source>
        <dbReference type="ARBA" id="ARBA00006543"/>
    </source>
</evidence>
<evidence type="ECO:0000256" key="4">
    <source>
        <dbReference type="ARBA" id="ARBA00023015"/>
    </source>
</evidence>
<feature type="domain" description="Mediator complex subunit Med16 N-terminal" evidence="10">
    <location>
        <begin position="155"/>
        <end position="458"/>
    </location>
</feature>
<reference evidence="11" key="1">
    <citation type="submission" date="2023-01" db="EMBL/GenBank/DDBJ databases">
        <title>Exophiala dermititidis isolated from Cystic Fibrosis Patient.</title>
        <authorList>
            <person name="Kurbessoian T."/>
            <person name="Crocker A."/>
            <person name="Murante D."/>
            <person name="Hogan D.A."/>
            <person name="Stajich J.E."/>
        </authorList>
    </citation>
    <scope>NUCLEOTIDE SEQUENCE</scope>
    <source>
        <strain evidence="11">Ex8</strain>
    </source>
</reference>
<organism evidence="11 12">
    <name type="scientific">Exophiala dermatitidis</name>
    <name type="common">Black yeast-like fungus</name>
    <name type="synonym">Wangiella dermatitidis</name>
    <dbReference type="NCBI Taxonomy" id="5970"/>
    <lineage>
        <taxon>Eukaryota</taxon>
        <taxon>Fungi</taxon>
        <taxon>Dikarya</taxon>
        <taxon>Ascomycota</taxon>
        <taxon>Pezizomycotina</taxon>
        <taxon>Eurotiomycetes</taxon>
        <taxon>Chaetothyriomycetidae</taxon>
        <taxon>Chaetothyriales</taxon>
        <taxon>Herpotrichiellaceae</taxon>
        <taxon>Exophiala</taxon>
    </lineage>
</organism>
<dbReference type="InterPro" id="IPR048338">
    <property type="entry name" value="Mediator_Med16"/>
</dbReference>
<keyword evidence="7 9" id="KW-0539">Nucleus</keyword>
<evidence type="ECO:0000313" key="12">
    <source>
        <dbReference type="Proteomes" id="UP001161757"/>
    </source>
</evidence>
<comment type="subunit">
    <text evidence="9">Component of the Mediator complex.</text>
</comment>
<dbReference type="Proteomes" id="UP001161757">
    <property type="component" value="Unassembled WGS sequence"/>
</dbReference>
<dbReference type="GO" id="GO:0045893">
    <property type="term" value="P:positive regulation of DNA-templated transcription"/>
    <property type="evidence" value="ECO:0007669"/>
    <property type="project" value="TreeGrafter"/>
</dbReference>
<gene>
    <name evidence="11" type="primary">sin4</name>
    <name evidence="9" type="synonym">MED16</name>
    <name evidence="11" type="ORF">HRR80_008712</name>
</gene>
<dbReference type="InterPro" id="IPR021665">
    <property type="entry name" value="Mediator_Med16_N"/>
</dbReference>
<name>A0AAN6IQV6_EXODE</name>
<comment type="function">
    <text evidence="9">Component of the Mediator complex, a coactivator involved in the regulated transcription of nearly all RNA polymerase II-dependent genes. Mediator functions as a bridge to convey information from gene-specific regulatory proteins to the basal RNA polymerase II transcription machinery. Mediator is recruited to promoters by direct interactions with regulatory proteins and serves as a scaffold for the assembly of a functional preinitiation complex with RNA polymerase II and the general transcription factors.</text>
</comment>
<accession>A0AAN6IQV6</accession>
<evidence type="ECO:0000313" key="11">
    <source>
        <dbReference type="EMBL" id="KAJ8987150.1"/>
    </source>
</evidence>
<dbReference type="GO" id="GO:0016592">
    <property type="term" value="C:mediator complex"/>
    <property type="evidence" value="ECO:0007669"/>
    <property type="project" value="InterPro"/>
</dbReference>
<evidence type="ECO:0000256" key="7">
    <source>
        <dbReference type="ARBA" id="ARBA00023242"/>
    </source>
</evidence>
<keyword evidence="4 9" id="KW-0805">Transcription regulation</keyword>
<evidence type="ECO:0000256" key="3">
    <source>
        <dbReference type="ARBA" id="ARBA00019614"/>
    </source>
</evidence>
<dbReference type="PANTHER" id="PTHR13224">
    <property type="entry name" value="THYROID HORMONE RECEPTOR-ASSOCIATED PROTEIN-RELATED"/>
    <property type="match status" value="1"/>
</dbReference>
<comment type="caution">
    <text evidence="11">The sequence shown here is derived from an EMBL/GenBank/DDBJ whole genome shotgun (WGS) entry which is preliminary data.</text>
</comment>
<protein>
    <recommendedName>
        <fullName evidence="3 9">Mediator of RNA polymerase II transcription subunit 16</fullName>
    </recommendedName>
    <alternativeName>
        <fullName evidence="8 9">Mediator complex subunit 16</fullName>
    </alternativeName>
</protein>
<keyword evidence="6 9" id="KW-0804">Transcription</keyword>
<dbReference type="SUPFAM" id="SSF101908">
    <property type="entry name" value="Putative isomerase YbhE"/>
    <property type="match status" value="1"/>
</dbReference>
<dbReference type="EMBL" id="JAJGCB010000027">
    <property type="protein sequence ID" value="KAJ8987150.1"/>
    <property type="molecule type" value="Genomic_DNA"/>
</dbReference>
<sequence>MDHPEDFAPEAFFDQNPLQQIQHIDPATDLGSVPNVSLPPNLAVIEQLHRRWYSGCLERVAWSRLGHLASISEDGCTVYLECLLYEHDAKTWRLNERHALTTIFEDAVSLAWSSTGAELAVVDIKGRVWVYTASHVAINRLVLGRRGDLDEPGESSQPIGMTWLNQDRQDRPKNVVVLAAKNDSRWVHTNARAKPLGPYWPRAVVVVHRSGLLTLCFQRADGQYSRINTHLSPHDNTLYTHASFAPTVEGKLLIALHSFKHQISVRFLSIDWTGVRQSPGTLPVLTVDFVSAKVASQPTGSATLGDVYDPDSWRLTHVEVVPTSDVEKAVQTPPTILAVASGINRGVNITDHGYLVSSMIKRWTVTLVEQKLHPLFDQLPSKGTNKTTSPPVYTFQRQPDKEEQIVTRVHPMEGHAALVVTTQEGRTDFLNPEDLSPVSYAASVTETSSLAQAGFIFPFVPNAPFPAFSPSACIRADITPEGKTQIVTMEHTLDHGQEAQQPLDPNIDVAIAALNLSFARACWTNATIDDILMCALHNIPASFRPVIVSSMYRALFRDNEFVSERTQGSELERVFHKQVMGRVMAYHAGLTAYCPQLPTIAPTEGRTGWSLSAQWAWMANNIRHTATLLFMNLRDVQNLNLVMTQDFTDMLCSNLRWGLSVVRFIISTILEVGDRETNPDMFDSKDIGRVGDTKGDGSQGLVALLLNIHCSRQFLVAFVRAVRAYAKSTEPKSQHHVQVLQCIQQQTVNKGITFPAVEALLEARWPSPGDIEGDIPGTAVRQLDMMATGTVHPAYEGTIKLILNKLLNSPAGLRAKNLIDRLKLYTDHVDLDYVFLNRHVLGHLEDQSKETPVIYDVHRKRPILKGGPDPSGTGVLMVRRCVRCGSFSEDINVALKEWPKQVGGLLARCVCDGQWVLEAWKGDGE</sequence>
<evidence type="ECO:0000256" key="6">
    <source>
        <dbReference type="ARBA" id="ARBA00023163"/>
    </source>
</evidence>
<dbReference type="Pfam" id="PF11635">
    <property type="entry name" value="Med16_N"/>
    <property type="match status" value="1"/>
</dbReference>
<proteinExistence type="inferred from homology"/>
<keyword evidence="5 9" id="KW-0010">Activator</keyword>
<evidence type="ECO:0000256" key="5">
    <source>
        <dbReference type="ARBA" id="ARBA00023159"/>
    </source>
</evidence>
<evidence type="ECO:0000256" key="1">
    <source>
        <dbReference type="ARBA" id="ARBA00004123"/>
    </source>
</evidence>
<evidence type="ECO:0000256" key="8">
    <source>
        <dbReference type="ARBA" id="ARBA00032015"/>
    </source>
</evidence>